<dbReference type="InterPro" id="IPR045540">
    <property type="entry name" value="YegS/DAGK_C"/>
</dbReference>
<dbReference type="Pfam" id="PF00781">
    <property type="entry name" value="DAGK_cat"/>
    <property type="match status" value="1"/>
</dbReference>
<sequence>MKSIFIVNPSAKNHHSLSSWNHFRQTIDIPHEIFVTGHPGDVKNIVSSVVNQSPDDWLLVVGVGGDGTMNSVVSGTIGFDKVVIGYIPSGSGNDFARGYNWPNNKKQAYTLIKEGLKKEDFVTLDSGQFTMSSGPNGHFVNNIGIGFDAEIARKANRSSFKKWLNKWSLGQLIYPILLCKEAFTYKPFSLSIDVDGKEQVFHKVWFVTVSNQPFFGGGMKIAPQACPHDGSLDMTLVHGLSRWKLLLVFLSVFFGKHTAFNEVSTCSGTTMTIRSGQDIPVHADGDTIEELKKGNELKVNVLPLSWKMLNRSGWQKC</sequence>
<dbReference type="GO" id="GO:0008654">
    <property type="term" value="P:phospholipid biosynthetic process"/>
    <property type="evidence" value="ECO:0007669"/>
    <property type="project" value="UniProtKB-KW"/>
</dbReference>
<evidence type="ECO:0000256" key="4">
    <source>
        <dbReference type="ARBA" id="ARBA00022679"/>
    </source>
</evidence>
<dbReference type="Proteomes" id="UP000252118">
    <property type="component" value="Unassembled WGS sequence"/>
</dbReference>
<dbReference type="AlphaFoldDB" id="A0A366ENG4"/>
<keyword evidence="3" id="KW-0444">Lipid biosynthesis</keyword>
<name>A0A366ENG4_9BACI</name>
<comment type="similarity">
    <text evidence="2">Belongs to the diacylglycerol/lipid kinase family.</text>
</comment>
<keyword evidence="7" id="KW-0067">ATP-binding</keyword>
<dbReference type="PROSITE" id="PS50146">
    <property type="entry name" value="DAGK"/>
    <property type="match status" value="1"/>
</dbReference>
<dbReference type="Gene3D" id="2.60.200.40">
    <property type="match status" value="1"/>
</dbReference>
<evidence type="ECO:0000313" key="13">
    <source>
        <dbReference type="Proteomes" id="UP000252118"/>
    </source>
</evidence>
<protein>
    <submittedName>
        <fullName evidence="12">YegS/Rv2252/BmrU family lipid kinase</fullName>
    </submittedName>
</protein>
<evidence type="ECO:0000256" key="6">
    <source>
        <dbReference type="ARBA" id="ARBA00022777"/>
    </source>
</evidence>
<evidence type="ECO:0000313" key="12">
    <source>
        <dbReference type="EMBL" id="RBP03957.1"/>
    </source>
</evidence>
<evidence type="ECO:0000259" key="11">
    <source>
        <dbReference type="PROSITE" id="PS50146"/>
    </source>
</evidence>
<dbReference type="NCBIfam" id="TIGR00147">
    <property type="entry name" value="YegS/Rv2252/BmrU family lipid kinase"/>
    <property type="match status" value="1"/>
</dbReference>
<dbReference type="GO" id="GO:0005524">
    <property type="term" value="F:ATP binding"/>
    <property type="evidence" value="ECO:0007669"/>
    <property type="project" value="UniProtKB-KW"/>
</dbReference>
<dbReference type="RefSeq" id="WP_113969806.1">
    <property type="nucleotide sequence ID" value="NZ_QNRJ01000007.1"/>
</dbReference>
<comment type="cofactor">
    <cofactor evidence="1">
        <name>Mg(2+)</name>
        <dbReference type="ChEBI" id="CHEBI:18420"/>
    </cofactor>
</comment>
<dbReference type="Pfam" id="PF19279">
    <property type="entry name" value="YegS_C"/>
    <property type="match status" value="1"/>
</dbReference>
<feature type="domain" description="DAGKc" evidence="11">
    <location>
        <begin position="1"/>
        <end position="133"/>
    </location>
</feature>
<organism evidence="12 13">
    <name type="scientific">Rossellomorea aquimaris</name>
    <dbReference type="NCBI Taxonomy" id="189382"/>
    <lineage>
        <taxon>Bacteria</taxon>
        <taxon>Bacillati</taxon>
        <taxon>Bacillota</taxon>
        <taxon>Bacilli</taxon>
        <taxon>Bacillales</taxon>
        <taxon>Bacillaceae</taxon>
        <taxon>Rossellomorea</taxon>
    </lineage>
</organism>
<evidence type="ECO:0000256" key="8">
    <source>
        <dbReference type="ARBA" id="ARBA00023098"/>
    </source>
</evidence>
<dbReference type="EMBL" id="QNRJ01000007">
    <property type="protein sequence ID" value="RBP03957.1"/>
    <property type="molecule type" value="Genomic_DNA"/>
</dbReference>
<keyword evidence="8" id="KW-0443">Lipid metabolism</keyword>
<evidence type="ECO:0000256" key="2">
    <source>
        <dbReference type="ARBA" id="ARBA00005983"/>
    </source>
</evidence>
<evidence type="ECO:0000256" key="1">
    <source>
        <dbReference type="ARBA" id="ARBA00001946"/>
    </source>
</evidence>
<keyword evidence="4" id="KW-0808">Transferase</keyword>
<dbReference type="PANTHER" id="PTHR12358:SF54">
    <property type="entry name" value="SPHINGOSINE KINASE RELATED PROTEIN"/>
    <property type="match status" value="1"/>
</dbReference>
<dbReference type="InterPro" id="IPR001206">
    <property type="entry name" value="Diacylglycerol_kinase_cat_dom"/>
</dbReference>
<reference evidence="12 13" key="1">
    <citation type="submission" date="2018-06" db="EMBL/GenBank/DDBJ databases">
        <title>Freshwater and sediment microbial communities from various areas in North America, analyzing microbe dynamics in response to fracking.</title>
        <authorList>
            <person name="Lamendella R."/>
        </authorList>
    </citation>
    <scope>NUCLEOTIDE SEQUENCE [LARGE SCALE GENOMIC DNA]</scope>
    <source>
        <strain evidence="12 13">97B</strain>
    </source>
</reference>
<gene>
    <name evidence="12" type="ORF">DET59_107104</name>
</gene>
<dbReference type="SUPFAM" id="SSF111331">
    <property type="entry name" value="NAD kinase/diacylglycerol kinase-like"/>
    <property type="match status" value="1"/>
</dbReference>
<dbReference type="OrthoDB" id="9786026at2"/>
<keyword evidence="10" id="KW-1208">Phospholipid metabolism</keyword>
<dbReference type="GO" id="GO:0016301">
    <property type="term" value="F:kinase activity"/>
    <property type="evidence" value="ECO:0007669"/>
    <property type="project" value="UniProtKB-KW"/>
</dbReference>
<evidence type="ECO:0000256" key="7">
    <source>
        <dbReference type="ARBA" id="ARBA00022840"/>
    </source>
</evidence>
<accession>A0A366ENG4</accession>
<dbReference type="InterPro" id="IPR017438">
    <property type="entry name" value="ATP-NAD_kinase_N"/>
</dbReference>
<comment type="caution">
    <text evidence="12">The sequence shown here is derived from an EMBL/GenBank/DDBJ whole genome shotgun (WGS) entry which is preliminary data.</text>
</comment>
<keyword evidence="6 12" id="KW-0418">Kinase</keyword>
<evidence type="ECO:0000256" key="10">
    <source>
        <dbReference type="ARBA" id="ARBA00023264"/>
    </source>
</evidence>
<evidence type="ECO:0000256" key="9">
    <source>
        <dbReference type="ARBA" id="ARBA00023209"/>
    </source>
</evidence>
<evidence type="ECO:0000256" key="3">
    <source>
        <dbReference type="ARBA" id="ARBA00022516"/>
    </source>
</evidence>
<evidence type="ECO:0000256" key="5">
    <source>
        <dbReference type="ARBA" id="ARBA00022741"/>
    </source>
</evidence>
<proteinExistence type="inferred from homology"/>
<dbReference type="PANTHER" id="PTHR12358">
    <property type="entry name" value="SPHINGOSINE KINASE"/>
    <property type="match status" value="1"/>
</dbReference>
<dbReference type="InterPro" id="IPR005218">
    <property type="entry name" value="Diacylglycerol/lipid_kinase"/>
</dbReference>
<dbReference type="SMART" id="SM00046">
    <property type="entry name" value="DAGKc"/>
    <property type="match status" value="1"/>
</dbReference>
<keyword evidence="5" id="KW-0547">Nucleotide-binding</keyword>
<dbReference type="InterPro" id="IPR016064">
    <property type="entry name" value="NAD/diacylglycerol_kinase_sf"/>
</dbReference>
<dbReference type="Gene3D" id="3.40.50.10330">
    <property type="entry name" value="Probable inorganic polyphosphate/atp-NAD kinase, domain 1"/>
    <property type="match status" value="1"/>
</dbReference>
<dbReference type="InterPro" id="IPR050187">
    <property type="entry name" value="Lipid_Phosphate_FormReg"/>
</dbReference>
<keyword evidence="9" id="KW-0594">Phospholipid biosynthesis</keyword>